<name>A0A381YNW3_9ZZZZ</name>
<reference evidence="1" key="1">
    <citation type="submission" date="2018-05" db="EMBL/GenBank/DDBJ databases">
        <authorList>
            <person name="Lanie J.A."/>
            <person name="Ng W.-L."/>
            <person name="Kazmierczak K.M."/>
            <person name="Andrzejewski T.M."/>
            <person name="Davidsen T.M."/>
            <person name="Wayne K.J."/>
            <person name="Tettelin H."/>
            <person name="Glass J.I."/>
            <person name="Rusch D."/>
            <person name="Podicherti R."/>
            <person name="Tsui H.-C.T."/>
            <person name="Winkler M.E."/>
        </authorList>
    </citation>
    <scope>NUCLEOTIDE SEQUENCE</scope>
</reference>
<dbReference type="EMBL" id="UINC01018685">
    <property type="protein sequence ID" value="SVA78695.1"/>
    <property type="molecule type" value="Genomic_DNA"/>
</dbReference>
<protein>
    <submittedName>
        <fullName evidence="1">Uncharacterized protein</fullName>
    </submittedName>
</protein>
<organism evidence="1">
    <name type="scientific">marine metagenome</name>
    <dbReference type="NCBI Taxonomy" id="408172"/>
    <lineage>
        <taxon>unclassified sequences</taxon>
        <taxon>metagenomes</taxon>
        <taxon>ecological metagenomes</taxon>
    </lineage>
</organism>
<evidence type="ECO:0000313" key="1">
    <source>
        <dbReference type="EMBL" id="SVA78695.1"/>
    </source>
</evidence>
<gene>
    <name evidence="1" type="ORF">METZ01_LOCUS131549</name>
</gene>
<sequence>MRVISGKSSVMMEKLDGSEEFVNIILF</sequence>
<proteinExistence type="predicted"/>
<accession>A0A381YNW3</accession>
<dbReference type="AlphaFoldDB" id="A0A381YNW3"/>